<dbReference type="RefSeq" id="XP_053579300.1">
    <property type="nucleotide sequence ID" value="XM_053735734.1"/>
</dbReference>
<accession>A0A6A5FYG7</accession>
<reference evidence="1 2" key="1">
    <citation type="submission" date="2019-12" db="EMBL/GenBank/DDBJ databases">
        <title>Chromosome-level assembly of the Caenorhabditis remanei genome.</title>
        <authorList>
            <person name="Teterina A.A."/>
            <person name="Willis J.H."/>
            <person name="Phillips P.C."/>
        </authorList>
    </citation>
    <scope>NUCLEOTIDE SEQUENCE [LARGE SCALE GENOMIC DNA]</scope>
    <source>
        <strain evidence="1 2">PX506</strain>
        <tissue evidence="1">Whole organism</tissue>
    </source>
</reference>
<dbReference type="AlphaFoldDB" id="A0A6A5FYG7"/>
<name>A0A6A5FYG7_CAERE</name>
<gene>
    <name evidence="1" type="ORF">GCK72_024122</name>
</gene>
<dbReference type="Proteomes" id="UP000483820">
    <property type="component" value="Chromosome X"/>
</dbReference>
<evidence type="ECO:0000313" key="2">
    <source>
        <dbReference type="Proteomes" id="UP000483820"/>
    </source>
</evidence>
<sequence length="676" mass="74766">MSGSWDLDSLNVGNWEISQVEDGLVTGLLHETTGVLAVAWHTGEAEFLGGSLLGFKSTTALCDWLKGEADAVGELLDEGLLDGLWNNTNLVLEKERAVEFLNILSLVVVSGHEFVVVLSVIVSAESAELALGRNRRNVGLDGISVETNFSLWKTDDNQVISENFDSVITITLLDLLSVNLDDEFLLSLLDNKFFLTTDNLDDEFIRVLVHLLGENSKSWLLRAVLGNKGEAGSEWGTVDDVVEGGDLGLINLAGSSGLFPDLLVHGTTSDGWKEYTWDTDILEFDLLLWSLDGHVDVLAGKWLNGELENSTTFLILDTFLRNSPEVVSLDKVEETGEGVFSLLGELVLGDNIDLVETGSLDQKFVFWDSVELAFHVADSKLNLTVWLLTELTEGRWHLWADSKKFGVKSPFLGLLGNWGTTAVHLDLAHTDVLVADSAEFVVPVHLLWSLEFHGDEVLVSLFRLDFTDHLVKVLTALLRFIVLHIEFLLEDLVEFDLRKISLLQGSDSETGNKLSWTVLVLKSVFEVLLSHKNLWKGPLREDISLGVDLESENFVFTVNLFGSQLVLWVRDSLLLGFSVLSFLISLDTNESDWASVNGNSGLLVLWDNELVGDLEGVLLELSIQLKSQWSVNTGGLKRLDSVVKTGGPETHLSNVGRGHRWNNIKSETSSEFLHFN</sequence>
<evidence type="ECO:0000313" key="1">
    <source>
        <dbReference type="EMBL" id="KAF1747656.1"/>
    </source>
</evidence>
<dbReference type="GeneID" id="78777778"/>
<dbReference type="EMBL" id="WUAV01000006">
    <property type="protein sequence ID" value="KAF1747656.1"/>
    <property type="molecule type" value="Genomic_DNA"/>
</dbReference>
<proteinExistence type="predicted"/>
<organism evidence="1 2">
    <name type="scientific">Caenorhabditis remanei</name>
    <name type="common">Caenorhabditis vulgaris</name>
    <dbReference type="NCBI Taxonomy" id="31234"/>
    <lineage>
        <taxon>Eukaryota</taxon>
        <taxon>Metazoa</taxon>
        <taxon>Ecdysozoa</taxon>
        <taxon>Nematoda</taxon>
        <taxon>Chromadorea</taxon>
        <taxon>Rhabditida</taxon>
        <taxon>Rhabditina</taxon>
        <taxon>Rhabditomorpha</taxon>
        <taxon>Rhabditoidea</taxon>
        <taxon>Rhabditidae</taxon>
        <taxon>Peloderinae</taxon>
        <taxon>Caenorhabditis</taxon>
    </lineage>
</organism>
<dbReference type="KEGG" id="crq:GCK72_024122"/>
<comment type="caution">
    <text evidence="1">The sequence shown here is derived from an EMBL/GenBank/DDBJ whole genome shotgun (WGS) entry which is preliminary data.</text>
</comment>
<dbReference type="CTD" id="78777778"/>
<protein>
    <submittedName>
        <fullName evidence="1">Uncharacterized protein</fullName>
    </submittedName>
</protein>